<proteinExistence type="predicted"/>
<dbReference type="EMBL" id="KZ805620">
    <property type="protein sequence ID" value="PVH93045.1"/>
    <property type="molecule type" value="Genomic_DNA"/>
</dbReference>
<dbReference type="OrthoDB" id="3745836at2759"/>
<gene>
    <name evidence="1" type="ORF">DM02DRAFT_604472</name>
</gene>
<dbReference type="Proteomes" id="UP000244855">
    <property type="component" value="Unassembled WGS sequence"/>
</dbReference>
<dbReference type="InterPro" id="IPR016181">
    <property type="entry name" value="Acyl_CoA_acyltransferase"/>
</dbReference>
<organism evidence="1 2">
    <name type="scientific">Periconia macrospinosa</name>
    <dbReference type="NCBI Taxonomy" id="97972"/>
    <lineage>
        <taxon>Eukaryota</taxon>
        <taxon>Fungi</taxon>
        <taxon>Dikarya</taxon>
        <taxon>Ascomycota</taxon>
        <taxon>Pezizomycotina</taxon>
        <taxon>Dothideomycetes</taxon>
        <taxon>Pleosporomycetidae</taxon>
        <taxon>Pleosporales</taxon>
        <taxon>Massarineae</taxon>
        <taxon>Periconiaceae</taxon>
        <taxon>Periconia</taxon>
    </lineage>
</organism>
<name>A0A2V1D4Y7_9PLEO</name>
<evidence type="ECO:0008006" key="3">
    <source>
        <dbReference type="Google" id="ProtNLM"/>
    </source>
</evidence>
<dbReference type="SUPFAM" id="SSF55729">
    <property type="entry name" value="Acyl-CoA N-acyltransferases (Nat)"/>
    <property type="match status" value="1"/>
</dbReference>
<evidence type="ECO:0000313" key="1">
    <source>
        <dbReference type="EMBL" id="PVH93045.1"/>
    </source>
</evidence>
<dbReference type="AlphaFoldDB" id="A0A2V1D4Y7"/>
<evidence type="ECO:0000313" key="2">
    <source>
        <dbReference type="Proteomes" id="UP000244855"/>
    </source>
</evidence>
<sequence>MSYNVDHPGLTSTIFISPADLQENSTLTTQIIALENTAFTRLHSAHASNWEAPTIRFPNPQKLFNTIGPSGVIALILDTSRTSAETPVPELVQVHDKYNKEFKKGKLVACALIVPWNGGWEKEGAATETGWEAKAVAVDEEERYLKKGIAIQLIADVKKYLIEKKKKVSGEGKGALTLWVLTGEELNGAYWRRRGFVEVRRKTWKKPTWDCLSEFDMVVLKRESDY</sequence>
<dbReference type="Gene3D" id="3.40.630.30">
    <property type="match status" value="1"/>
</dbReference>
<keyword evidence="2" id="KW-1185">Reference proteome</keyword>
<accession>A0A2V1D4Y7</accession>
<reference evidence="1 2" key="1">
    <citation type="journal article" date="2018" name="Sci. Rep.">
        <title>Comparative genomics provides insights into the lifestyle and reveals functional heterogeneity of dark septate endophytic fungi.</title>
        <authorList>
            <person name="Knapp D.G."/>
            <person name="Nemeth J.B."/>
            <person name="Barry K."/>
            <person name="Hainaut M."/>
            <person name="Henrissat B."/>
            <person name="Johnson J."/>
            <person name="Kuo A."/>
            <person name="Lim J.H.P."/>
            <person name="Lipzen A."/>
            <person name="Nolan M."/>
            <person name="Ohm R.A."/>
            <person name="Tamas L."/>
            <person name="Grigoriev I.V."/>
            <person name="Spatafora J.W."/>
            <person name="Nagy L.G."/>
            <person name="Kovacs G.M."/>
        </authorList>
    </citation>
    <scope>NUCLEOTIDE SEQUENCE [LARGE SCALE GENOMIC DNA]</scope>
    <source>
        <strain evidence="1 2">DSE2036</strain>
    </source>
</reference>
<protein>
    <recommendedName>
        <fullName evidence="3">N-acetyltransferase domain-containing protein</fullName>
    </recommendedName>
</protein>